<comment type="similarity">
    <text evidence="1">Belongs to the peptidase S12 family.</text>
</comment>
<dbReference type="EMBL" id="WVTA01000004">
    <property type="protein sequence ID" value="KAK3214388.1"/>
    <property type="molecule type" value="Genomic_DNA"/>
</dbReference>
<dbReference type="Proteomes" id="UP001280581">
    <property type="component" value="Unassembled WGS sequence"/>
</dbReference>
<accession>A0AAN6RJ68</accession>
<comment type="caution">
    <text evidence="4">The sequence shown here is derived from an EMBL/GenBank/DDBJ whole genome shotgun (WGS) entry which is preliminary data.</text>
</comment>
<feature type="domain" description="Beta-lactamase-related" evidence="3">
    <location>
        <begin position="4"/>
        <end position="209"/>
    </location>
</feature>
<name>A0AAN6RJ68_9PLEO</name>
<organism evidence="4 5">
    <name type="scientific">Pseudopithomyces chartarum</name>
    <dbReference type="NCBI Taxonomy" id="1892770"/>
    <lineage>
        <taxon>Eukaryota</taxon>
        <taxon>Fungi</taxon>
        <taxon>Dikarya</taxon>
        <taxon>Ascomycota</taxon>
        <taxon>Pezizomycotina</taxon>
        <taxon>Dothideomycetes</taxon>
        <taxon>Pleosporomycetidae</taxon>
        <taxon>Pleosporales</taxon>
        <taxon>Massarineae</taxon>
        <taxon>Didymosphaeriaceae</taxon>
        <taxon>Pseudopithomyces</taxon>
    </lineage>
</organism>
<sequence>MLDRIASIVKLLTVGVVASLVYDDACELEWDTPIRQCLPEFGKRQDIIGKEAIVRDLLAMRSGLPVSHASSAHQRAEMIIPRSETIRMAAAVEAVAPFRKKFVDSQWNYSLVTNLVEQVTGKTFGTVAREKFLLHLGMTCTHFGPHEDSKNDAKAHAVRDDFSACTILSPGATDQTDLAVAVGCKSSLHDVLNMYQSFLSALAHQQKYHTSSTLKSPWKYTRMILDPHVVVGSDNEKLAYCLGIYRITLPAVLIVSSMNKQLFEAIGYPIPEFGTRNKVVVFANALPVVDSTDIVAQLALSIILGDTSLEEEFLSMAEVAQPFQITGYSRLYDRMEERKTETTPSLPLEQYEGEYHNAIGNVINCIKAIGDKLRMTVKDREWELCEKGMWPFFSPKWHKIHFKLFALGEIVSFTWHHDLLRSPEVFENNDNIVRSRIWARI</sequence>
<evidence type="ECO:0000313" key="5">
    <source>
        <dbReference type="Proteomes" id="UP001280581"/>
    </source>
</evidence>
<proteinExistence type="inferred from homology"/>
<dbReference type="Gene3D" id="3.40.710.10">
    <property type="entry name" value="DD-peptidase/beta-lactamase superfamily"/>
    <property type="match status" value="1"/>
</dbReference>
<evidence type="ECO:0000256" key="1">
    <source>
        <dbReference type="ARBA" id="ARBA00038215"/>
    </source>
</evidence>
<dbReference type="PANTHER" id="PTHR46825:SF9">
    <property type="entry name" value="BETA-LACTAMASE-RELATED DOMAIN-CONTAINING PROTEIN"/>
    <property type="match status" value="1"/>
</dbReference>
<keyword evidence="5" id="KW-1185">Reference proteome</keyword>
<dbReference type="InterPro" id="IPR050491">
    <property type="entry name" value="AmpC-like"/>
</dbReference>
<protein>
    <recommendedName>
        <fullName evidence="3">Beta-lactamase-related domain-containing protein</fullName>
    </recommendedName>
</protein>
<feature type="signal peptide" evidence="2">
    <location>
        <begin position="1"/>
        <end position="18"/>
    </location>
</feature>
<reference evidence="4 5" key="1">
    <citation type="submission" date="2021-02" db="EMBL/GenBank/DDBJ databases">
        <title>Genome assembly of Pseudopithomyces chartarum.</title>
        <authorList>
            <person name="Jauregui R."/>
            <person name="Singh J."/>
            <person name="Voisey C."/>
        </authorList>
    </citation>
    <scope>NUCLEOTIDE SEQUENCE [LARGE SCALE GENOMIC DNA]</scope>
    <source>
        <strain evidence="4 5">AGR01</strain>
    </source>
</reference>
<evidence type="ECO:0000256" key="2">
    <source>
        <dbReference type="SAM" id="SignalP"/>
    </source>
</evidence>
<gene>
    <name evidence="4" type="ORF">GRF29_28g2942792</name>
</gene>
<feature type="chain" id="PRO_5043048895" description="Beta-lactamase-related domain-containing protein" evidence="2">
    <location>
        <begin position="19"/>
        <end position="441"/>
    </location>
</feature>
<dbReference type="InterPro" id="IPR001466">
    <property type="entry name" value="Beta-lactam-related"/>
</dbReference>
<evidence type="ECO:0000259" key="3">
    <source>
        <dbReference type="Pfam" id="PF00144"/>
    </source>
</evidence>
<keyword evidence="2" id="KW-0732">Signal</keyword>
<dbReference type="SUPFAM" id="SSF56601">
    <property type="entry name" value="beta-lactamase/transpeptidase-like"/>
    <property type="match status" value="1"/>
</dbReference>
<dbReference type="AlphaFoldDB" id="A0AAN6RJ68"/>
<dbReference type="Pfam" id="PF00144">
    <property type="entry name" value="Beta-lactamase"/>
    <property type="match status" value="1"/>
</dbReference>
<evidence type="ECO:0000313" key="4">
    <source>
        <dbReference type="EMBL" id="KAK3214388.1"/>
    </source>
</evidence>
<dbReference type="PANTHER" id="PTHR46825">
    <property type="entry name" value="D-ALANYL-D-ALANINE-CARBOXYPEPTIDASE/ENDOPEPTIDASE AMPH"/>
    <property type="match status" value="1"/>
</dbReference>
<dbReference type="InterPro" id="IPR012338">
    <property type="entry name" value="Beta-lactam/transpept-like"/>
</dbReference>